<keyword evidence="3" id="KW-0813">Transport</keyword>
<evidence type="ECO:0000256" key="1">
    <source>
        <dbReference type="ARBA" id="ARBA00004370"/>
    </source>
</evidence>
<gene>
    <name evidence="7" type="ORF">E3J84_02205</name>
</gene>
<dbReference type="PANTHER" id="PTHR43297:SF2">
    <property type="entry name" value="DIPEPTIDE TRANSPORT ATP-BINDING PROTEIN DPPD"/>
    <property type="match status" value="1"/>
</dbReference>
<dbReference type="GO" id="GO:0016887">
    <property type="term" value="F:ATP hydrolysis activity"/>
    <property type="evidence" value="ECO:0007669"/>
    <property type="project" value="InterPro"/>
</dbReference>
<dbReference type="PANTHER" id="PTHR43297">
    <property type="entry name" value="OLIGOPEPTIDE TRANSPORT ATP-BINDING PROTEIN APPD"/>
    <property type="match status" value="1"/>
</dbReference>
<comment type="similarity">
    <text evidence="2">Belongs to the ABC transporter superfamily.</text>
</comment>
<evidence type="ECO:0000256" key="2">
    <source>
        <dbReference type="ARBA" id="ARBA00005417"/>
    </source>
</evidence>
<sequence>MLLEVKNLSVEYITSEGRGYAVENASFKIEEGQIVGLVGESSSGKSTLGWSIIRLLPSNARIRSGDILLKGRDIIKMSERTLNETIRGKEISVIVQDPQNALNPVFTIHTQINDILSLYRKKTRKTKLPLLELFRSADTERKKEAVSLLTKVGIADARRRIDEYP</sequence>
<keyword evidence="7" id="KW-0547">Nucleotide-binding</keyword>
<protein>
    <submittedName>
        <fullName evidence="7">ABC transporter ATP-binding protein</fullName>
    </submittedName>
</protein>
<dbReference type="GO" id="GO:0016020">
    <property type="term" value="C:membrane"/>
    <property type="evidence" value="ECO:0007669"/>
    <property type="project" value="UniProtKB-SubCell"/>
</dbReference>
<dbReference type="Gene3D" id="3.40.50.300">
    <property type="entry name" value="P-loop containing nucleotide triphosphate hydrolases"/>
    <property type="match status" value="1"/>
</dbReference>
<feature type="domain" description="ABC transporter" evidence="6">
    <location>
        <begin position="23"/>
        <end position="161"/>
    </location>
</feature>
<dbReference type="EMBL" id="SOKJ01000116">
    <property type="protein sequence ID" value="TET11972.1"/>
    <property type="molecule type" value="Genomic_DNA"/>
</dbReference>
<keyword evidence="5" id="KW-0472">Membrane</keyword>
<dbReference type="Pfam" id="PF00005">
    <property type="entry name" value="ABC_tran"/>
    <property type="match status" value="1"/>
</dbReference>
<keyword evidence="4" id="KW-1003">Cell membrane</keyword>
<organism evidence="7 8">
    <name type="scientific">Aerophobetes bacterium</name>
    <dbReference type="NCBI Taxonomy" id="2030807"/>
    <lineage>
        <taxon>Bacteria</taxon>
        <taxon>Candidatus Aerophobota</taxon>
    </lineage>
</organism>
<evidence type="ECO:0000256" key="3">
    <source>
        <dbReference type="ARBA" id="ARBA00022448"/>
    </source>
</evidence>
<keyword evidence="7" id="KW-0067">ATP-binding</keyword>
<evidence type="ECO:0000313" key="8">
    <source>
        <dbReference type="Proteomes" id="UP000316360"/>
    </source>
</evidence>
<dbReference type="InterPro" id="IPR027417">
    <property type="entry name" value="P-loop_NTPase"/>
</dbReference>
<name>A0A523S1U1_UNCAE</name>
<comment type="subcellular location">
    <subcellularLocation>
        <location evidence="1">Membrane</location>
    </subcellularLocation>
</comment>
<dbReference type="Proteomes" id="UP000316360">
    <property type="component" value="Unassembled WGS sequence"/>
</dbReference>
<dbReference type="InterPro" id="IPR003439">
    <property type="entry name" value="ABC_transporter-like_ATP-bd"/>
</dbReference>
<dbReference type="AlphaFoldDB" id="A0A523S1U1"/>
<reference evidence="7 8" key="1">
    <citation type="submission" date="2019-03" db="EMBL/GenBank/DDBJ databases">
        <title>Metabolic potential of uncultured bacteria and archaea associated with petroleum seepage in deep-sea sediments.</title>
        <authorList>
            <person name="Dong X."/>
            <person name="Hubert C."/>
        </authorList>
    </citation>
    <scope>NUCLEOTIDE SEQUENCE [LARGE SCALE GENOMIC DNA]</scope>
    <source>
        <strain evidence="7">E44_bin7</strain>
    </source>
</reference>
<evidence type="ECO:0000256" key="4">
    <source>
        <dbReference type="ARBA" id="ARBA00022475"/>
    </source>
</evidence>
<evidence type="ECO:0000256" key="5">
    <source>
        <dbReference type="ARBA" id="ARBA00023136"/>
    </source>
</evidence>
<accession>A0A523S1U1</accession>
<dbReference type="SUPFAM" id="SSF52540">
    <property type="entry name" value="P-loop containing nucleoside triphosphate hydrolases"/>
    <property type="match status" value="1"/>
</dbReference>
<comment type="caution">
    <text evidence="7">The sequence shown here is derived from an EMBL/GenBank/DDBJ whole genome shotgun (WGS) entry which is preliminary data.</text>
</comment>
<proteinExistence type="inferred from homology"/>
<dbReference type="InterPro" id="IPR050388">
    <property type="entry name" value="ABC_Ni/Peptide_Import"/>
</dbReference>
<evidence type="ECO:0000259" key="6">
    <source>
        <dbReference type="Pfam" id="PF00005"/>
    </source>
</evidence>
<feature type="non-terminal residue" evidence="7">
    <location>
        <position position="165"/>
    </location>
</feature>
<evidence type="ECO:0000313" key="7">
    <source>
        <dbReference type="EMBL" id="TET11972.1"/>
    </source>
</evidence>
<dbReference type="GO" id="GO:0005524">
    <property type="term" value="F:ATP binding"/>
    <property type="evidence" value="ECO:0007669"/>
    <property type="project" value="UniProtKB-KW"/>
</dbReference>